<name>A0A1H0BTT0_9ACTN</name>
<dbReference type="AlphaFoldDB" id="A0A1H0BTT0"/>
<dbReference type="Proteomes" id="UP000198680">
    <property type="component" value="Unassembled WGS sequence"/>
</dbReference>
<evidence type="ECO:0000313" key="1">
    <source>
        <dbReference type="EMBL" id="SDN49064.1"/>
    </source>
</evidence>
<dbReference type="EMBL" id="FNHE01000028">
    <property type="protein sequence ID" value="SDN49064.1"/>
    <property type="molecule type" value="Genomic_DNA"/>
</dbReference>
<evidence type="ECO:0000313" key="2">
    <source>
        <dbReference type="Proteomes" id="UP000198680"/>
    </source>
</evidence>
<accession>A0A1H0BTT0</accession>
<protein>
    <submittedName>
        <fullName evidence="1">Pilus assembly protein CpaF</fullName>
    </submittedName>
</protein>
<dbReference type="STRING" id="1137991.SAMN05660642_04937"/>
<reference evidence="2" key="1">
    <citation type="submission" date="2016-10" db="EMBL/GenBank/DDBJ databases">
        <authorList>
            <person name="Varghese N."/>
            <person name="Submissions S."/>
        </authorList>
    </citation>
    <scope>NUCLEOTIDE SEQUENCE [LARGE SCALE GENOMIC DNA]</scope>
    <source>
        <strain evidence="2">DSM 45419</strain>
    </source>
</reference>
<sequence length="48" mass="4864">MLQANSLDELVVLGKVTRQAARFLEAAAVGGLNVLVVGGTPAGNTANR</sequence>
<proteinExistence type="predicted"/>
<gene>
    <name evidence="1" type="ORF">SAMN05660642_04937</name>
</gene>
<dbReference type="RefSeq" id="WP_245700751.1">
    <property type="nucleotide sequence ID" value="NZ_FNHE01000028.1"/>
</dbReference>
<keyword evidence="2" id="KW-1185">Reference proteome</keyword>
<organism evidence="1 2">
    <name type="scientific">Geodermatophilus siccatus</name>
    <dbReference type="NCBI Taxonomy" id="1137991"/>
    <lineage>
        <taxon>Bacteria</taxon>
        <taxon>Bacillati</taxon>
        <taxon>Actinomycetota</taxon>
        <taxon>Actinomycetes</taxon>
        <taxon>Geodermatophilales</taxon>
        <taxon>Geodermatophilaceae</taxon>
        <taxon>Geodermatophilus</taxon>
    </lineage>
</organism>